<feature type="signal peptide" evidence="1">
    <location>
        <begin position="1"/>
        <end position="24"/>
    </location>
</feature>
<organism evidence="2 3">
    <name type="scientific">Oryza sativa subsp. japonica</name>
    <name type="common">Rice</name>
    <dbReference type="NCBI Taxonomy" id="39947"/>
    <lineage>
        <taxon>Eukaryota</taxon>
        <taxon>Viridiplantae</taxon>
        <taxon>Streptophyta</taxon>
        <taxon>Embryophyta</taxon>
        <taxon>Tracheophyta</taxon>
        <taxon>Spermatophyta</taxon>
        <taxon>Magnoliopsida</taxon>
        <taxon>Liliopsida</taxon>
        <taxon>Poales</taxon>
        <taxon>Poaceae</taxon>
        <taxon>BOP clade</taxon>
        <taxon>Oryzoideae</taxon>
        <taxon>Oryzeae</taxon>
        <taxon>Oryzinae</taxon>
        <taxon>Oryza</taxon>
        <taxon>Oryza sativa</taxon>
    </lineage>
</organism>
<reference evidence="2 3" key="2">
    <citation type="journal article" date="2013" name="Plant Cell Physiol.">
        <title>Rice Annotation Project Database (RAP-DB): an integrative and interactive database for rice genomics.</title>
        <authorList>
            <person name="Sakai H."/>
            <person name="Lee S.S."/>
            <person name="Tanaka T."/>
            <person name="Numa H."/>
            <person name="Kim J."/>
            <person name="Kawahara Y."/>
            <person name="Wakimoto H."/>
            <person name="Yang C.C."/>
            <person name="Iwamoto M."/>
            <person name="Abe T."/>
            <person name="Yamada Y."/>
            <person name="Muto A."/>
            <person name="Inokuchi H."/>
            <person name="Ikemura T."/>
            <person name="Matsumoto T."/>
            <person name="Sasaki T."/>
            <person name="Itoh T."/>
        </authorList>
    </citation>
    <scope>NUCLEOTIDE SEQUENCE [LARGE SCALE GENOMIC DNA]</scope>
    <source>
        <strain evidence="3">cv. Nipponbare</strain>
    </source>
</reference>
<reference evidence="2 3" key="3">
    <citation type="journal article" date="2013" name="Rice">
        <title>Improvement of the Oryza sativa Nipponbare reference genome using next generation sequence and optical map data.</title>
        <authorList>
            <person name="Kawahara Y."/>
            <person name="de la Bastide M."/>
            <person name="Hamilton J.P."/>
            <person name="Kanamori H."/>
            <person name="McCombie W.R."/>
            <person name="Ouyang S."/>
            <person name="Schwartz D.C."/>
            <person name="Tanaka T."/>
            <person name="Wu J."/>
            <person name="Zhou S."/>
            <person name="Childs K.L."/>
            <person name="Davidson R.M."/>
            <person name="Lin H."/>
            <person name="Quesada-Ocampo L."/>
            <person name="Vaillancourt B."/>
            <person name="Sakai H."/>
            <person name="Lee S.S."/>
            <person name="Kim J."/>
            <person name="Numa H."/>
            <person name="Itoh T."/>
            <person name="Buell C.R."/>
            <person name="Matsumoto T."/>
        </authorList>
    </citation>
    <scope>NUCLEOTIDE SEQUENCE [LARGE SCALE GENOMIC DNA]</scope>
    <source>
        <strain evidence="3">cv. Nipponbare</strain>
    </source>
</reference>
<dbReference type="Proteomes" id="UP000059680">
    <property type="component" value="Chromosome 5"/>
</dbReference>
<evidence type="ECO:0000256" key="1">
    <source>
        <dbReference type="SAM" id="SignalP"/>
    </source>
</evidence>
<gene>
    <name evidence="2" type="ordered locus">Os05g0565966</name>
    <name evidence="2" type="ORF">OSNPB_050565966</name>
</gene>
<name>A0A0P0WQW1_ORYSJ</name>
<feature type="chain" id="PRO_5006056831" evidence="1">
    <location>
        <begin position="25"/>
        <end position="81"/>
    </location>
</feature>
<proteinExistence type="predicted"/>
<keyword evidence="1" id="KW-0732">Signal</keyword>
<protein>
    <submittedName>
        <fullName evidence="2">Os05g0565966 protein</fullName>
    </submittedName>
</protein>
<evidence type="ECO:0000313" key="3">
    <source>
        <dbReference type="Proteomes" id="UP000059680"/>
    </source>
</evidence>
<accession>A0A0P0WQW1</accession>
<evidence type="ECO:0000313" key="2">
    <source>
        <dbReference type="EMBL" id="BAS95370.1"/>
    </source>
</evidence>
<dbReference type="PaxDb" id="39947-A0A0P0WQW1"/>
<dbReference type="InParanoid" id="A0A0P0WQW1"/>
<sequence length="81" mass="8597">MCDRMDAAALWCFMVALFCPSGGPATMPGNGATAPYHTNLNTTAEKSSMRLRLSSVAEPLVTYSTIASSSEIEEPSLGFFS</sequence>
<keyword evidence="3" id="KW-1185">Reference proteome</keyword>
<dbReference type="AlphaFoldDB" id="A0A0P0WQW1"/>
<dbReference type="EMBL" id="AP014961">
    <property type="protein sequence ID" value="BAS95370.1"/>
    <property type="molecule type" value="Genomic_DNA"/>
</dbReference>
<reference evidence="3" key="1">
    <citation type="journal article" date="2005" name="Nature">
        <title>The map-based sequence of the rice genome.</title>
        <authorList>
            <consortium name="International rice genome sequencing project (IRGSP)"/>
            <person name="Matsumoto T."/>
            <person name="Wu J."/>
            <person name="Kanamori H."/>
            <person name="Katayose Y."/>
            <person name="Fujisawa M."/>
            <person name="Namiki N."/>
            <person name="Mizuno H."/>
            <person name="Yamamoto K."/>
            <person name="Antonio B.A."/>
            <person name="Baba T."/>
            <person name="Sakata K."/>
            <person name="Nagamura Y."/>
            <person name="Aoki H."/>
            <person name="Arikawa K."/>
            <person name="Arita K."/>
            <person name="Bito T."/>
            <person name="Chiden Y."/>
            <person name="Fujitsuka N."/>
            <person name="Fukunaka R."/>
            <person name="Hamada M."/>
            <person name="Harada C."/>
            <person name="Hayashi A."/>
            <person name="Hijishita S."/>
            <person name="Honda M."/>
            <person name="Hosokawa S."/>
            <person name="Ichikawa Y."/>
            <person name="Idonuma A."/>
            <person name="Iijima M."/>
            <person name="Ikeda M."/>
            <person name="Ikeno M."/>
            <person name="Ito K."/>
            <person name="Ito S."/>
            <person name="Ito T."/>
            <person name="Ito Y."/>
            <person name="Ito Y."/>
            <person name="Iwabuchi A."/>
            <person name="Kamiya K."/>
            <person name="Karasawa W."/>
            <person name="Kurita K."/>
            <person name="Katagiri S."/>
            <person name="Kikuta A."/>
            <person name="Kobayashi H."/>
            <person name="Kobayashi N."/>
            <person name="Machita K."/>
            <person name="Maehara T."/>
            <person name="Masukawa M."/>
            <person name="Mizubayashi T."/>
            <person name="Mukai Y."/>
            <person name="Nagasaki H."/>
            <person name="Nagata Y."/>
            <person name="Naito S."/>
            <person name="Nakashima M."/>
            <person name="Nakama Y."/>
            <person name="Nakamichi Y."/>
            <person name="Nakamura M."/>
            <person name="Meguro A."/>
            <person name="Negishi M."/>
            <person name="Ohta I."/>
            <person name="Ohta T."/>
            <person name="Okamoto M."/>
            <person name="Ono N."/>
            <person name="Saji S."/>
            <person name="Sakaguchi M."/>
            <person name="Sakai K."/>
            <person name="Shibata M."/>
            <person name="Shimokawa T."/>
            <person name="Song J."/>
            <person name="Takazaki Y."/>
            <person name="Terasawa K."/>
            <person name="Tsugane M."/>
            <person name="Tsuji K."/>
            <person name="Ueda S."/>
            <person name="Waki K."/>
            <person name="Yamagata H."/>
            <person name="Yamamoto M."/>
            <person name="Yamamoto S."/>
            <person name="Yamane H."/>
            <person name="Yoshiki S."/>
            <person name="Yoshihara R."/>
            <person name="Yukawa K."/>
            <person name="Zhong H."/>
            <person name="Yano M."/>
            <person name="Yuan Q."/>
            <person name="Ouyang S."/>
            <person name="Liu J."/>
            <person name="Jones K.M."/>
            <person name="Gansberger K."/>
            <person name="Moffat K."/>
            <person name="Hill J."/>
            <person name="Bera J."/>
            <person name="Fadrosh D."/>
            <person name="Jin S."/>
            <person name="Johri S."/>
            <person name="Kim M."/>
            <person name="Overton L."/>
            <person name="Reardon M."/>
            <person name="Tsitrin T."/>
            <person name="Vuong H."/>
            <person name="Weaver B."/>
            <person name="Ciecko A."/>
            <person name="Tallon L."/>
            <person name="Jackson J."/>
            <person name="Pai G."/>
            <person name="Aken S.V."/>
            <person name="Utterback T."/>
            <person name="Reidmuller S."/>
            <person name="Feldblyum T."/>
            <person name="Hsiao J."/>
            <person name="Zismann V."/>
            <person name="Iobst S."/>
            <person name="de Vazeille A.R."/>
            <person name="Buell C.R."/>
            <person name="Ying K."/>
            <person name="Li Y."/>
            <person name="Lu T."/>
            <person name="Huang Y."/>
            <person name="Zhao Q."/>
            <person name="Feng Q."/>
            <person name="Zhang L."/>
            <person name="Zhu J."/>
            <person name="Weng Q."/>
            <person name="Mu J."/>
            <person name="Lu Y."/>
            <person name="Fan D."/>
            <person name="Liu Y."/>
            <person name="Guan J."/>
            <person name="Zhang Y."/>
            <person name="Yu S."/>
            <person name="Liu X."/>
            <person name="Zhang Y."/>
            <person name="Hong G."/>
            <person name="Han B."/>
            <person name="Choisne N."/>
            <person name="Demange N."/>
            <person name="Orjeda G."/>
            <person name="Samain S."/>
            <person name="Cattolico L."/>
            <person name="Pelletier E."/>
            <person name="Couloux A."/>
            <person name="Segurens B."/>
            <person name="Wincker P."/>
            <person name="D'Hont A."/>
            <person name="Scarpelli C."/>
            <person name="Weissenbach J."/>
            <person name="Salanoubat M."/>
            <person name="Quetier F."/>
            <person name="Yu Y."/>
            <person name="Kim H.R."/>
            <person name="Rambo T."/>
            <person name="Currie J."/>
            <person name="Collura K."/>
            <person name="Luo M."/>
            <person name="Yang T."/>
            <person name="Ammiraju J.S.S."/>
            <person name="Engler F."/>
            <person name="Soderlund C."/>
            <person name="Wing R.A."/>
            <person name="Palmer L.E."/>
            <person name="de la Bastide M."/>
            <person name="Spiegel L."/>
            <person name="Nascimento L."/>
            <person name="Zutavern T."/>
            <person name="O'Shaughnessy A."/>
            <person name="Dike S."/>
            <person name="Dedhia N."/>
            <person name="Preston R."/>
            <person name="Balija V."/>
            <person name="McCombie W.R."/>
            <person name="Chow T."/>
            <person name="Chen H."/>
            <person name="Chung M."/>
            <person name="Chen C."/>
            <person name="Shaw J."/>
            <person name="Wu H."/>
            <person name="Hsiao K."/>
            <person name="Chao Y."/>
            <person name="Chu M."/>
            <person name="Cheng C."/>
            <person name="Hour A."/>
            <person name="Lee P."/>
            <person name="Lin S."/>
            <person name="Lin Y."/>
            <person name="Liou J."/>
            <person name="Liu S."/>
            <person name="Hsing Y."/>
            <person name="Raghuvanshi S."/>
            <person name="Mohanty A."/>
            <person name="Bharti A.K."/>
            <person name="Gaur A."/>
            <person name="Gupta V."/>
            <person name="Kumar D."/>
            <person name="Ravi V."/>
            <person name="Vij S."/>
            <person name="Kapur A."/>
            <person name="Khurana P."/>
            <person name="Khurana P."/>
            <person name="Khurana J.P."/>
            <person name="Tyagi A.K."/>
            <person name="Gaikwad K."/>
            <person name="Singh A."/>
            <person name="Dalal V."/>
            <person name="Srivastava S."/>
            <person name="Dixit A."/>
            <person name="Pal A.K."/>
            <person name="Ghazi I.A."/>
            <person name="Yadav M."/>
            <person name="Pandit A."/>
            <person name="Bhargava A."/>
            <person name="Sureshbabu K."/>
            <person name="Batra K."/>
            <person name="Sharma T.R."/>
            <person name="Mohapatra T."/>
            <person name="Singh N.K."/>
            <person name="Messing J."/>
            <person name="Nelson A.B."/>
            <person name="Fuks G."/>
            <person name="Kavchok S."/>
            <person name="Keizer G."/>
            <person name="Linton E."/>
            <person name="Llaca V."/>
            <person name="Song R."/>
            <person name="Tanyolac B."/>
            <person name="Young S."/>
            <person name="Ho-Il K."/>
            <person name="Hahn J.H."/>
            <person name="Sangsakoo G."/>
            <person name="Vanavichit A."/>
            <person name="de Mattos Luiz.A.T."/>
            <person name="Zimmer P.D."/>
            <person name="Malone G."/>
            <person name="Dellagostin O."/>
            <person name="de Oliveira A.C."/>
            <person name="Bevan M."/>
            <person name="Bancroft I."/>
            <person name="Minx P."/>
            <person name="Cordum H."/>
            <person name="Wilson R."/>
            <person name="Cheng Z."/>
            <person name="Jin W."/>
            <person name="Jiang J."/>
            <person name="Leong S.A."/>
            <person name="Iwama H."/>
            <person name="Gojobori T."/>
            <person name="Itoh T."/>
            <person name="Niimura Y."/>
            <person name="Fujii Y."/>
            <person name="Habara T."/>
            <person name="Sakai H."/>
            <person name="Sato Y."/>
            <person name="Wilson G."/>
            <person name="Kumar K."/>
            <person name="McCouch S."/>
            <person name="Juretic N."/>
            <person name="Hoen D."/>
            <person name="Wright S."/>
            <person name="Bruskiewich R."/>
            <person name="Bureau T."/>
            <person name="Miyao A."/>
            <person name="Hirochika H."/>
            <person name="Nishikawa T."/>
            <person name="Kadowaki K."/>
            <person name="Sugiura M."/>
            <person name="Burr B."/>
            <person name="Sasaki T."/>
        </authorList>
    </citation>
    <scope>NUCLEOTIDE SEQUENCE [LARGE SCALE GENOMIC DNA]</scope>
    <source>
        <strain evidence="3">cv. Nipponbare</strain>
    </source>
</reference>